<keyword evidence="7" id="KW-0653">Protein transport</keyword>
<evidence type="ECO:0000256" key="7">
    <source>
        <dbReference type="ARBA" id="ARBA00022927"/>
    </source>
</evidence>
<comment type="similarity">
    <text evidence="2">Belongs to the TonB family.</text>
</comment>
<dbReference type="GO" id="GO:0015031">
    <property type="term" value="P:protein transport"/>
    <property type="evidence" value="ECO:0007669"/>
    <property type="project" value="UniProtKB-KW"/>
</dbReference>
<dbReference type="AlphaFoldDB" id="A0A1C1YY83"/>
<dbReference type="InterPro" id="IPR051045">
    <property type="entry name" value="TonB-dependent_transducer"/>
</dbReference>
<dbReference type="GO" id="GO:0098797">
    <property type="term" value="C:plasma membrane protein complex"/>
    <property type="evidence" value="ECO:0007669"/>
    <property type="project" value="TreeGrafter"/>
</dbReference>
<keyword evidence="9 11" id="KW-0472">Membrane</keyword>
<evidence type="ECO:0000256" key="8">
    <source>
        <dbReference type="ARBA" id="ARBA00022989"/>
    </source>
</evidence>
<evidence type="ECO:0000256" key="2">
    <source>
        <dbReference type="ARBA" id="ARBA00006555"/>
    </source>
</evidence>
<keyword evidence="4" id="KW-1003">Cell membrane</keyword>
<protein>
    <submittedName>
        <fullName evidence="13">Energy transducer TonB</fullName>
    </submittedName>
</protein>
<gene>
    <name evidence="13" type="ORF">AWJ14_13620</name>
</gene>
<dbReference type="Proteomes" id="UP000094795">
    <property type="component" value="Unassembled WGS sequence"/>
</dbReference>
<keyword evidence="6 11" id="KW-0812">Transmembrane</keyword>
<dbReference type="SUPFAM" id="SSF74653">
    <property type="entry name" value="TolA/TonB C-terminal domain"/>
    <property type="match status" value="1"/>
</dbReference>
<dbReference type="GO" id="GO:0031992">
    <property type="term" value="F:energy transducer activity"/>
    <property type="evidence" value="ECO:0007669"/>
    <property type="project" value="TreeGrafter"/>
</dbReference>
<dbReference type="Gene3D" id="3.30.1150.10">
    <property type="match status" value="1"/>
</dbReference>
<evidence type="ECO:0000256" key="6">
    <source>
        <dbReference type="ARBA" id="ARBA00022692"/>
    </source>
</evidence>
<feature type="compositionally biased region" description="Acidic residues" evidence="10">
    <location>
        <begin position="97"/>
        <end position="129"/>
    </location>
</feature>
<dbReference type="RefSeq" id="WP_066176655.1">
    <property type="nucleotide sequence ID" value="NZ_LQZT01000007.1"/>
</dbReference>
<keyword evidence="3" id="KW-0813">Transport</keyword>
<keyword evidence="8 11" id="KW-1133">Transmembrane helix</keyword>
<dbReference type="PANTHER" id="PTHR33446:SF2">
    <property type="entry name" value="PROTEIN TONB"/>
    <property type="match status" value="1"/>
</dbReference>
<keyword evidence="14" id="KW-1185">Reference proteome</keyword>
<reference evidence="13 14" key="1">
    <citation type="submission" date="2015-12" db="EMBL/GenBank/DDBJ databases">
        <authorList>
            <person name="Shamseldin A."/>
            <person name="Moawad H."/>
            <person name="Abd El-Rahim W.M."/>
            <person name="Sadowsky M.J."/>
        </authorList>
    </citation>
    <scope>NUCLEOTIDE SEQUENCE [LARGE SCALE GENOMIC DNA]</scope>
    <source>
        <strain evidence="13 14">JC234</strain>
    </source>
</reference>
<evidence type="ECO:0000256" key="9">
    <source>
        <dbReference type="ARBA" id="ARBA00023136"/>
    </source>
</evidence>
<keyword evidence="5" id="KW-0997">Cell inner membrane</keyword>
<dbReference type="InterPro" id="IPR037682">
    <property type="entry name" value="TonB_C"/>
</dbReference>
<dbReference type="STRING" id="1480615.AWJ14_13620"/>
<feature type="compositionally biased region" description="Polar residues" evidence="10">
    <location>
        <begin position="195"/>
        <end position="206"/>
    </location>
</feature>
<evidence type="ECO:0000256" key="1">
    <source>
        <dbReference type="ARBA" id="ARBA00004383"/>
    </source>
</evidence>
<dbReference type="EMBL" id="LQZT01000007">
    <property type="protein sequence ID" value="OCW58366.1"/>
    <property type="molecule type" value="Genomic_DNA"/>
</dbReference>
<feature type="compositionally biased region" description="Basic and acidic residues" evidence="10">
    <location>
        <begin position="148"/>
        <end position="165"/>
    </location>
</feature>
<dbReference type="Pfam" id="PF03544">
    <property type="entry name" value="TonB_C"/>
    <property type="match status" value="1"/>
</dbReference>
<dbReference type="InterPro" id="IPR006260">
    <property type="entry name" value="TonB/TolA_C"/>
</dbReference>
<evidence type="ECO:0000313" key="13">
    <source>
        <dbReference type="EMBL" id="OCW58366.1"/>
    </source>
</evidence>
<proteinExistence type="inferred from homology"/>
<evidence type="ECO:0000259" key="12">
    <source>
        <dbReference type="PROSITE" id="PS52015"/>
    </source>
</evidence>
<dbReference type="GO" id="GO:0055085">
    <property type="term" value="P:transmembrane transport"/>
    <property type="evidence" value="ECO:0007669"/>
    <property type="project" value="InterPro"/>
</dbReference>
<evidence type="ECO:0000256" key="5">
    <source>
        <dbReference type="ARBA" id="ARBA00022519"/>
    </source>
</evidence>
<dbReference type="PROSITE" id="PS52015">
    <property type="entry name" value="TONB_CTD"/>
    <property type="match status" value="1"/>
</dbReference>
<dbReference type="OrthoDB" id="7876885at2"/>
<feature type="domain" description="TonB C-terminal" evidence="12">
    <location>
        <begin position="209"/>
        <end position="297"/>
    </location>
</feature>
<evidence type="ECO:0000256" key="4">
    <source>
        <dbReference type="ARBA" id="ARBA00022475"/>
    </source>
</evidence>
<evidence type="ECO:0000256" key="10">
    <source>
        <dbReference type="SAM" id="MobiDB-lite"/>
    </source>
</evidence>
<sequence>MTGSRPPTGATRALRVMEAALWTGASLLVLTAHVGAALWLMREAPMVAADATPPAAIMIELADEAEAVDTQENEISEAMEDAEASKPAENVPTPDETPFEEVVEDLPEPEPEEIVEEVAEDDDPVDEDVALIPEAEVPIPLPRPAPPEPKREVVKAEPRKTEPRRQKPRPQQQQAASQATRQAKAQVKEGARTAARQSASGVSSMSPARWQSRLMAHLERRKKYPADARRRGERGTVHVRFSIDDAGNVRSVTLARSSGYPALDNEVLSLVRRASPVPAPPPGVNRTIVAPVRFSVR</sequence>
<feature type="compositionally biased region" description="Low complexity" evidence="10">
    <location>
        <begin position="169"/>
        <end position="185"/>
    </location>
</feature>
<accession>A0A1C1YY83</accession>
<evidence type="ECO:0000256" key="3">
    <source>
        <dbReference type="ARBA" id="ARBA00022448"/>
    </source>
</evidence>
<feature type="transmembrane region" description="Helical" evidence="11">
    <location>
        <begin position="20"/>
        <end position="40"/>
    </location>
</feature>
<evidence type="ECO:0000256" key="11">
    <source>
        <dbReference type="SAM" id="Phobius"/>
    </source>
</evidence>
<comment type="caution">
    <text evidence="13">The sequence shown here is derived from an EMBL/GenBank/DDBJ whole genome shotgun (WGS) entry which is preliminary data.</text>
</comment>
<comment type="subcellular location">
    <subcellularLocation>
        <location evidence="1">Cell inner membrane</location>
        <topology evidence="1">Single-pass membrane protein</topology>
        <orientation evidence="1">Periplasmic side</orientation>
    </subcellularLocation>
</comment>
<dbReference type="NCBIfam" id="TIGR01352">
    <property type="entry name" value="tonB_Cterm"/>
    <property type="match status" value="1"/>
</dbReference>
<name>A0A1C1YY83_9HYPH</name>
<feature type="region of interest" description="Disordered" evidence="10">
    <location>
        <begin position="78"/>
        <end position="208"/>
    </location>
</feature>
<evidence type="ECO:0000313" key="14">
    <source>
        <dbReference type="Proteomes" id="UP000094795"/>
    </source>
</evidence>
<dbReference type="PANTHER" id="PTHR33446">
    <property type="entry name" value="PROTEIN TONB-RELATED"/>
    <property type="match status" value="1"/>
</dbReference>
<organism evidence="13 14">
    <name type="scientific">Hoeflea olei</name>
    <dbReference type="NCBI Taxonomy" id="1480615"/>
    <lineage>
        <taxon>Bacteria</taxon>
        <taxon>Pseudomonadati</taxon>
        <taxon>Pseudomonadota</taxon>
        <taxon>Alphaproteobacteria</taxon>
        <taxon>Hyphomicrobiales</taxon>
        <taxon>Rhizobiaceae</taxon>
        <taxon>Hoeflea</taxon>
    </lineage>
</organism>